<feature type="domain" description="Possible tRNA binding" evidence="13">
    <location>
        <begin position="604"/>
        <end position="674"/>
    </location>
</feature>
<keyword evidence="8" id="KW-0012">Acyltransferase</keyword>
<protein>
    <submittedName>
        <fullName evidence="14">DUF1726-domain-containing protein</fullName>
    </submittedName>
</protein>
<evidence type="ECO:0000256" key="6">
    <source>
        <dbReference type="ARBA" id="ARBA00022840"/>
    </source>
</evidence>
<keyword evidence="7" id="KW-0539">Nucleus</keyword>
<keyword evidence="5" id="KW-0547">Nucleotide-binding</keyword>
<dbReference type="InterPro" id="IPR027992">
    <property type="entry name" value="tRNA_bind_dom"/>
</dbReference>
<keyword evidence="2" id="KW-0698">rRNA processing</keyword>
<dbReference type="AlphaFoldDB" id="A0A166TV65"/>
<evidence type="ECO:0000256" key="9">
    <source>
        <dbReference type="SAM" id="MobiDB-lite"/>
    </source>
</evidence>
<dbReference type="Pfam" id="PF08351">
    <property type="entry name" value="TmcA_N"/>
    <property type="match status" value="1"/>
</dbReference>
<reference evidence="14 15" key="1">
    <citation type="journal article" date="2016" name="Mol. Biol. Evol.">
        <title>Comparative Genomics of Early-Diverging Mushroom-Forming Fungi Provides Insights into the Origins of Lignocellulose Decay Capabilities.</title>
        <authorList>
            <person name="Nagy L.G."/>
            <person name="Riley R."/>
            <person name="Tritt A."/>
            <person name="Adam C."/>
            <person name="Daum C."/>
            <person name="Floudas D."/>
            <person name="Sun H."/>
            <person name="Yadav J.S."/>
            <person name="Pangilinan J."/>
            <person name="Larsson K.H."/>
            <person name="Matsuura K."/>
            <person name="Barry K."/>
            <person name="Labutti K."/>
            <person name="Kuo R."/>
            <person name="Ohm R.A."/>
            <person name="Bhattacharya S.S."/>
            <person name="Shirouzu T."/>
            <person name="Yoshinaga Y."/>
            <person name="Martin F.M."/>
            <person name="Grigoriev I.V."/>
            <person name="Hibbett D.S."/>
        </authorList>
    </citation>
    <scope>NUCLEOTIDE SEQUENCE [LARGE SCALE GENOMIC DNA]</scope>
    <source>
        <strain evidence="14 15">CBS 109695</strain>
    </source>
</reference>
<evidence type="ECO:0000256" key="2">
    <source>
        <dbReference type="ARBA" id="ARBA00022552"/>
    </source>
</evidence>
<dbReference type="InterPro" id="IPR007807">
    <property type="entry name" value="TcmA/NAT10_helicase"/>
</dbReference>
<evidence type="ECO:0000259" key="12">
    <source>
        <dbReference type="Pfam" id="PF13718"/>
    </source>
</evidence>
<evidence type="ECO:0000256" key="1">
    <source>
        <dbReference type="ARBA" id="ARBA00004604"/>
    </source>
</evidence>
<evidence type="ECO:0000256" key="8">
    <source>
        <dbReference type="ARBA" id="ARBA00023315"/>
    </source>
</evidence>
<keyword evidence="6" id="KW-0067">ATP-binding</keyword>
<dbReference type="InterPro" id="IPR013562">
    <property type="entry name" value="TmcA/NAT10_N"/>
</dbReference>
<keyword evidence="4" id="KW-0819">tRNA processing</keyword>
<dbReference type="InterPro" id="IPR000182">
    <property type="entry name" value="GNAT_dom"/>
</dbReference>
<dbReference type="OrthoDB" id="10067491at2759"/>
<comment type="subcellular location">
    <subcellularLocation>
        <location evidence="1">Nucleus</location>
        <location evidence="1">Nucleolus</location>
    </subcellularLocation>
</comment>
<dbReference type="STRING" id="436010.A0A166TV65"/>
<feature type="domain" description="N-acetyltransferase" evidence="12">
    <location>
        <begin position="423"/>
        <end position="488"/>
    </location>
</feature>
<evidence type="ECO:0000256" key="7">
    <source>
        <dbReference type="ARBA" id="ARBA00023242"/>
    </source>
</evidence>
<dbReference type="Pfam" id="PF13725">
    <property type="entry name" value="tRNA_bind_2"/>
    <property type="match status" value="2"/>
</dbReference>
<keyword evidence="3" id="KW-0808">Transferase</keyword>
<dbReference type="GO" id="GO:0030686">
    <property type="term" value="C:90S preribosome"/>
    <property type="evidence" value="ECO:0007669"/>
    <property type="project" value="TreeGrafter"/>
</dbReference>
<dbReference type="Gene3D" id="3.40.50.300">
    <property type="entry name" value="P-loop containing nucleotide triphosphate hydrolases"/>
    <property type="match status" value="1"/>
</dbReference>
<feature type="domain" description="TcmA/NAT10 helicase" evidence="10">
    <location>
        <begin position="285"/>
        <end position="368"/>
    </location>
</feature>
<gene>
    <name evidence="14" type="ORF">FIBSPDRAFT_976956</name>
</gene>
<dbReference type="Gene3D" id="3.40.50.11040">
    <property type="match status" value="1"/>
</dbReference>
<name>A0A166TV65_9AGAM</name>
<dbReference type="PANTHER" id="PTHR10925:SF5">
    <property type="entry name" value="RNA CYTIDINE ACETYLTRANSFERASE"/>
    <property type="match status" value="1"/>
</dbReference>
<dbReference type="Pfam" id="PF13718">
    <property type="entry name" value="GNAT_acetyltr_2"/>
    <property type="match status" value="2"/>
</dbReference>
<evidence type="ECO:0000256" key="4">
    <source>
        <dbReference type="ARBA" id="ARBA00022694"/>
    </source>
</evidence>
<dbReference type="GO" id="GO:0005524">
    <property type="term" value="F:ATP binding"/>
    <property type="evidence" value="ECO:0007669"/>
    <property type="project" value="UniProtKB-KW"/>
</dbReference>
<evidence type="ECO:0000313" key="14">
    <source>
        <dbReference type="EMBL" id="KZP31024.1"/>
    </source>
</evidence>
<feature type="compositionally biased region" description="Basic and acidic residues" evidence="9">
    <location>
        <begin position="830"/>
        <end position="844"/>
    </location>
</feature>
<evidence type="ECO:0000256" key="3">
    <source>
        <dbReference type="ARBA" id="ARBA00022679"/>
    </source>
</evidence>
<dbReference type="EMBL" id="KV417491">
    <property type="protein sequence ID" value="KZP31024.1"/>
    <property type="molecule type" value="Genomic_DNA"/>
</dbReference>
<dbReference type="FunFam" id="3.40.50.11040:FF:000002">
    <property type="entry name" value="RNA cytidine acetyltransferase"/>
    <property type="match status" value="1"/>
</dbReference>
<dbReference type="GO" id="GO:0008033">
    <property type="term" value="P:tRNA processing"/>
    <property type="evidence" value="ECO:0007669"/>
    <property type="project" value="UniProtKB-KW"/>
</dbReference>
<evidence type="ECO:0000313" key="15">
    <source>
        <dbReference type="Proteomes" id="UP000076532"/>
    </source>
</evidence>
<feature type="domain" description="N-acetyltransferase" evidence="12">
    <location>
        <begin position="545"/>
        <end position="598"/>
    </location>
</feature>
<evidence type="ECO:0000259" key="10">
    <source>
        <dbReference type="Pfam" id="PF05127"/>
    </source>
</evidence>
<feature type="region of interest" description="Disordered" evidence="9">
    <location>
        <begin position="829"/>
        <end position="851"/>
    </location>
</feature>
<dbReference type="InterPro" id="IPR027417">
    <property type="entry name" value="P-loop_NTPase"/>
</dbReference>
<accession>A0A166TV65</accession>
<organism evidence="14 15">
    <name type="scientific">Athelia psychrophila</name>
    <dbReference type="NCBI Taxonomy" id="1759441"/>
    <lineage>
        <taxon>Eukaryota</taxon>
        <taxon>Fungi</taxon>
        <taxon>Dikarya</taxon>
        <taxon>Basidiomycota</taxon>
        <taxon>Agaricomycotina</taxon>
        <taxon>Agaricomycetes</taxon>
        <taxon>Agaricomycetidae</taxon>
        <taxon>Atheliales</taxon>
        <taxon>Atheliaceae</taxon>
        <taxon>Athelia</taxon>
    </lineage>
</organism>
<dbReference type="GO" id="GO:1990883">
    <property type="term" value="F:18S rRNA cytidine N-acetyltransferase activity"/>
    <property type="evidence" value="ECO:0007669"/>
    <property type="project" value="TreeGrafter"/>
</dbReference>
<sequence length="851" mass="92891">MRKQLDPRIPILINNNTNRSFVVLVGDKGRDQIVNFFLSQARVSARPSVLWCYKKELGFTSYRKKMEAKIKRDVKRGIREPNEQNRFEIFVTVTDIHYTYYKDSQKILGNTYGMLVLQDFEALTPNLLTRTIETVEGSGLVVLLLKTMSSLRQLYAMTMDVHARYCTSAHDVIVARFNERFILYLGSCSNRLILDDELNVLPISKGKDIVSIEAAKGKGVYDKDSALTELKANLQDTPHIGALAALASTLDQAQAPLTFVDAIAEKTLSSTERVLPLDWRLPPLAHGYANAFVTSPSSENLKTLFQFIFKGLDALGWEEHLDYDIAQSTNPGFGGAVVRYIQPQDAHVLGQAELVVIDEAAAIPLPLVTINGYAAPKARTLRKIKLTTPIRYPANDQLLCLHASVNPKSLSSGCPHPPTCEFLLSDAPAHRLFVLLPPFHDDDTHLPEPLVILQVALEGNIARNAIMDGLGRGLWAGGDLIPWLVAQFRRTELCKGCAGGHTPGSCGDVVWEHAEGFYSGEHLSPDEGGDGKRVYPDGGAGDKISAIPLLLQHWSERKPESLDYLGVSYGLTPFWKRVGYVPLYTCQTPSKLAGDASCGESIEWLGEFARDFRARFLTLLSFKFREFGAMISLSVLEAAAAGIPSDSADPSSSSSQLSSTHLSILLTPFDLKRLYTPLATPEGEAAEGGAGVWLSTVQSAILLATGLQRNSVEAEKELQLPVAQTLALFVKAVHKISKRLGDVQKATISASLAPTASKLAAAHGERTPGMGVQEGVRGKEKQRAMINTLDLSKFAIDDAGHWTGAEGQMVERGRSTVVSVKCSAGVSKVKSGDEVDTGQKEATRRGKMVKR</sequence>
<feature type="domain" description="TmcA/NAT10 N-terminal" evidence="11">
    <location>
        <begin position="15"/>
        <end position="187"/>
    </location>
</feature>
<dbReference type="InterPro" id="IPR032672">
    <property type="entry name" value="TmcA/NAT10/Kre33"/>
</dbReference>
<dbReference type="Pfam" id="PF05127">
    <property type="entry name" value="NAT10_TcmA_helicase"/>
    <property type="match status" value="1"/>
</dbReference>
<dbReference type="Gene3D" id="3.40.630.30">
    <property type="match status" value="1"/>
</dbReference>
<evidence type="ECO:0000259" key="13">
    <source>
        <dbReference type="Pfam" id="PF13725"/>
    </source>
</evidence>
<evidence type="ECO:0000256" key="5">
    <source>
        <dbReference type="ARBA" id="ARBA00022741"/>
    </source>
</evidence>
<dbReference type="Proteomes" id="UP000076532">
    <property type="component" value="Unassembled WGS sequence"/>
</dbReference>
<proteinExistence type="predicted"/>
<keyword evidence="15" id="KW-1185">Reference proteome</keyword>
<dbReference type="GO" id="GO:1904812">
    <property type="term" value="P:rRNA acetylation involved in maturation of SSU-rRNA"/>
    <property type="evidence" value="ECO:0007669"/>
    <property type="project" value="TreeGrafter"/>
</dbReference>
<feature type="domain" description="Possible tRNA binding" evidence="13">
    <location>
        <begin position="691"/>
        <end position="803"/>
    </location>
</feature>
<dbReference type="GO" id="GO:0005730">
    <property type="term" value="C:nucleolus"/>
    <property type="evidence" value="ECO:0007669"/>
    <property type="project" value="UniProtKB-SubCell"/>
</dbReference>
<dbReference type="PANTHER" id="PTHR10925">
    <property type="entry name" value="N-ACETYLTRANSFERASE 10"/>
    <property type="match status" value="1"/>
</dbReference>
<evidence type="ECO:0000259" key="11">
    <source>
        <dbReference type="Pfam" id="PF08351"/>
    </source>
</evidence>
<dbReference type="GO" id="GO:0000049">
    <property type="term" value="F:tRNA binding"/>
    <property type="evidence" value="ECO:0007669"/>
    <property type="project" value="TreeGrafter"/>
</dbReference>